<dbReference type="AlphaFoldDB" id="A0AAW2RXX5"/>
<dbReference type="EMBL" id="JACGWJ010000012">
    <property type="protein sequence ID" value="KAL0385116.1"/>
    <property type="molecule type" value="Genomic_DNA"/>
</dbReference>
<reference evidence="1" key="2">
    <citation type="journal article" date="2024" name="Plant">
        <title>Genomic evolution and insights into agronomic trait innovations of Sesamum species.</title>
        <authorList>
            <person name="Miao H."/>
            <person name="Wang L."/>
            <person name="Qu L."/>
            <person name="Liu H."/>
            <person name="Sun Y."/>
            <person name="Le M."/>
            <person name="Wang Q."/>
            <person name="Wei S."/>
            <person name="Zheng Y."/>
            <person name="Lin W."/>
            <person name="Duan Y."/>
            <person name="Cao H."/>
            <person name="Xiong S."/>
            <person name="Wang X."/>
            <person name="Wei L."/>
            <person name="Li C."/>
            <person name="Ma Q."/>
            <person name="Ju M."/>
            <person name="Zhao R."/>
            <person name="Li G."/>
            <person name="Mu C."/>
            <person name="Tian Q."/>
            <person name="Mei H."/>
            <person name="Zhang T."/>
            <person name="Gao T."/>
            <person name="Zhang H."/>
        </authorList>
    </citation>
    <scope>NUCLEOTIDE SEQUENCE</scope>
    <source>
        <strain evidence="1">G02</strain>
    </source>
</reference>
<sequence>MEIWDMQELRNLQVMGSDLLDPTTQDACLPKLVTLLGISVGSCTKEVLRRIPNLNKLGTRIELPLDVAEPLFCSDHLADHRYLESFKCSIVNPSPRLQVLGRSHPIFPILPLGLRKLTLSGLGFPWKYMSNIAKLRNLEVLKLRCYAFQGSEWKTFEGEFEELNPYVWFRYQPISETR</sequence>
<dbReference type="PANTHER" id="PTHR15140">
    <property type="entry name" value="TUBULIN-SPECIFIC CHAPERONE E"/>
    <property type="match status" value="1"/>
</dbReference>
<evidence type="ECO:0000313" key="1">
    <source>
        <dbReference type="EMBL" id="KAL0385116.1"/>
    </source>
</evidence>
<accession>A0AAW2RXX5</accession>
<dbReference type="PANTHER" id="PTHR15140:SF33">
    <property type="entry name" value="LATE BLIGHT RESISTANCE PROTEIN HOMOLOG R1A-3 ISOFORM X1"/>
    <property type="match status" value="1"/>
</dbReference>
<proteinExistence type="predicted"/>
<protein>
    <recommendedName>
        <fullName evidence="2">Disease resistance protein</fullName>
    </recommendedName>
</protein>
<comment type="caution">
    <text evidence="1">The sequence shown here is derived from an EMBL/GenBank/DDBJ whole genome shotgun (WGS) entry which is preliminary data.</text>
</comment>
<gene>
    <name evidence="1" type="ORF">Sradi_2905900</name>
</gene>
<name>A0AAW2RXX5_SESRA</name>
<reference evidence="1" key="1">
    <citation type="submission" date="2020-06" db="EMBL/GenBank/DDBJ databases">
        <authorList>
            <person name="Li T."/>
            <person name="Hu X."/>
            <person name="Zhang T."/>
            <person name="Song X."/>
            <person name="Zhang H."/>
            <person name="Dai N."/>
            <person name="Sheng W."/>
            <person name="Hou X."/>
            <person name="Wei L."/>
        </authorList>
    </citation>
    <scope>NUCLEOTIDE SEQUENCE</scope>
    <source>
        <strain evidence="1">G02</strain>
        <tissue evidence="1">Leaf</tissue>
    </source>
</reference>
<evidence type="ECO:0008006" key="2">
    <source>
        <dbReference type="Google" id="ProtNLM"/>
    </source>
</evidence>
<organism evidence="1">
    <name type="scientific">Sesamum radiatum</name>
    <name type="common">Black benniseed</name>
    <dbReference type="NCBI Taxonomy" id="300843"/>
    <lineage>
        <taxon>Eukaryota</taxon>
        <taxon>Viridiplantae</taxon>
        <taxon>Streptophyta</taxon>
        <taxon>Embryophyta</taxon>
        <taxon>Tracheophyta</taxon>
        <taxon>Spermatophyta</taxon>
        <taxon>Magnoliopsida</taxon>
        <taxon>eudicotyledons</taxon>
        <taxon>Gunneridae</taxon>
        <taxon>Pentapetalae</taxon>
        <taxon>asterids</taxon>
        <taxon>lamiids</taxon>
        <taxon>Lamiales</taxon>
        <taxon>Pedaliaceae</taxon>
        <taxon>Sesamum</taxon>
    </lineage>
</organism>